<evidence type="ECO:0000256" key="2">
    <source>
        <dbReference type="SAM" id="SignalP"/>
    </source>
</evidence>
<feature type="compositionally biased region" description="Low complexity" evidence="1">
    <location>
        <begin position="115"/>
        <end position="135"/>
    </location>
</feature>
<reference evidence="3 4" key="1">
    <citation type="submission" date="2022-04" db="EMBL/GenBank/DDBJ databases">
        <title>Chromosome-level reference genomes for two strains of Caenorhabditis briggsae: an improved platform for comparative genomics.</title>
        <authorList>
            <person name="Stevens L."/>
            <person name="Andersen E."/>
        </authorList>
    </citation>
    <scope>NUCLEOTIDE SEQUENCE [LARGE SCALE GENOMIC DNA]</scope>
    <source>
        <strain evidence="3">VX34</strain>
        <tissue evidence="3">Whole-organism</tissue>
    </source>
</reference>
<feature type="signal peptide" evidence="2">
    <location>
        <begin position="1"/>
        <end position="22"/>
    </location>
</feature>
<evidence type="ECO:0000313" key="3">
    <source>
        <dbReference type="EMBL" id="UMM26845.1"/>
    </source>
</evidence>
<gene>
    <name evidence="3" type="ORF">L5515_010382</name>
</gene>
<keyword evidence="2" id="KW-0732">Signal</keyword>
<evidence type="ECO:0000313" key="4">
    <source>
        <dbReference type="Proteomes" id="UP000829354"/>
    </source>
</evidence>
<feature type="compositionally biased region" description="Polar residues" evidence="1">
    <location>
        <begin position="136"/>
        <end position="151"/>
    </location>
</feature>
<keyword evidence="4" id="KW-1185">Reference proteome</keyword>
<feature type="region of interest" description="Disordered" evidence="1">
    <location>
        <begin position="96"/>
        <end position="180"/>
    </location>
</feature>
<name>A0AAE9JD43_CAEBR</name>
<protein>
    <submittedName>
        <fullName evidence="3">Uncharacterized protein</fullName>
    </submittedName>
</protein>
<feature type="chain" id="PRO_5042263834" evidence="2">
    <location>
        <begin position="23"/>
        <end position="234"/>
    </location>
</feature>
<evidence type="ECO:0000256" key="1">
    <source>
        <dbReference type="SAM" id="MobiDB-lite"/>
    </source>
</evidence>
<dbReference type="Proteomes" id="UP000829354">
    <property type="component" value="Chromosome IV"/>
</dbReference>
<organism evidence="3 4">
    <name type="scientific">Caenorhabditis briggsae</name>
    <dbReference type="NCBI Taxonomy" id="6238"/>
    <lineage>
        <taxon>Eukaryota</taxon>
        <taxon>Metazoa</taxon>
        <taxon>Ecdysozoa</taxon>
        <taxon>Nematoda</taxon>
        <taxon>Chromadorea</taxon>
        <taxon>Rhabditida</taxon>
        <taxon>Rhabditina</taxon>
        <taxon>Rhabditomorpha</taxon>
        <taxon>Rhabditoidea</taxon>
        <taxon>Rhabditidae</taxon>
        <taxon>Peloderinae</taxon>
        <taxon>Caenorhabditis</taxon>
    </lineage>
</organism>
<feature type="compositionally biased region" description="Polar residues" evidence="1">
    <location>
        <begin position="96"/>
        <end position="114"/>
    </location>
</feature>
<dbReference type="AlphaFoldDB" id="A0AAE9JD43"/>
<proteinExistence type="predicted"/>
<feature type="compositionally biased region" description="Low complexity" evidence="1">
    <location>
        <begin position="152"/>
        <end position="180"/>
    </location>
</feature>
<dbReference type="EMBL" id="CP092623">
    <property type="protein sequence ID" value="UMM26845.1"/>
    <property type="molecule type" value="Genomic_DNA"/>
</dbReference>
<sequence>MILKLSFLAFIFLSSILPPILGDKPENAPNCTKDPAIQPLLDNPDLGLGGKVILDPEVSTTTTGELESSTETSEVKLIFYFTEVKTVKLFGFPVSTTSIGPSEPSTNIATSSDQTTPSSEESSASTAPSSSESSTLEYQPTESTTLQENELTSTSPEPTSGPTTAKNESPTSESEPSESTTIQTIISSTPVSCSNALCSIQNMLQQLVAQLLEFLQSILGDLLAPLGIDLTNLG</sequence>
<accession>A0AAE9JD43</accession>